<dbReference type="EMBL" id="JBHSGL010000005">
    <property type="protein sequence ID" value="MFC4712146.1"/>
    <property type="molecule type" value="Genomic_DNA"/>
</dbReference>
<dbReference type="PANTHER" id="PTHR42951">
    <property type="entry name" value="METALLO-BETA-LACTAMASE DOMAIN-CONTAINING"/>
    <property type="match status" value="1"/>
</dbReference>
<reference evidence="3" key="1">
    <citation type="journal article" date="2019" name="Int. J. Syst. Evol. Microbiol.">
        <title>The Global Catalogue of Microorganisms (GCM) 10K type strain sequencing project: providing services to taxonomists for standard genome sequencing and annotation.</title>
        <authorList>
            <consortium name="The Broad Institute Genomics Platform"/>
            <consortium name="The Broad Institute Genome Sequencing Center for Infectious Disease"/>
            <person name="Wu L."/>
            <person name="Ma J."/>
        </authorList>
    </citation>
    <scope>NUCLEOTIDE SEQUENCE [LARGE SCALE GENOMIC DNA]</scope>
    <source>
        <strain evidence="3">CGMCC 1.12151</strain>
    </source>
</reference>
<dbReference type="CDD" id="cd07726">
    <property type="entry name" value="ST1585-like_MBL-fold"/>
    <property type="match status" value="1"/>
</dbReference>
<feature type="domain" description="Metallo-beta-lactamase" evidence="1">
    <location>
        <begin position="23"/>
        <end position="227"/>
    </location>
</feature>
<name>A0ABV9M8J6_9BACL</name>
<evidence type="ECO:0000313" key="2">
    <source>
        <dbReference type="EMBL" id="MFC4712146.1"/>
    </source>
</evidence>
<dbReference type="SUPFAM" id="SSF56281">
    <property type="entry name" value="Metallo-hydrolase/oxidoreductase"/>
    <property type="match status" value="1"/>
</dbReference>
<dbReference type="Proteomes" id="UP001595932">
    <property type="component" value="Unassembled WGS sequence"/>
</dbReference>
<dbReference type="InterPro" id="IPR037482">
    <property type="entry name" value="ST1585_MBL-fold"/>
</dbReference>
<evidence type="ECO:0000313" key="3">
    <source>
        <dbReference type="Proteomes" id="UP001595932"/>
    </source>
</evidence>
<evidence type="ECO:0000259" key="1">
    <source>
        <dbReference type="SMART" id="SM00849"/>
    </source>
</evidence>
<dbReference type="Gene3D" id="3.60.15.10">
    <property type="entry name" value="Ribonuclease Z/Hydroxyacylglutathione hydrolase-like"/>
    <property type="match status" value="1"/>
</dbReference>
<dbReference type="SMART" id="SM00849">
    <property type="entry name" value="Lactamase_B"/>
    <property type="match status" value="1"/>
</dbReference>
<organism evidence="2 3">
    <name type="scientific">Planococcus dechangensis</name>
    <dbReference type="NCBI Taxonomy" id="1176255"/>
    <lineage>
        <taxon>Bacteria</taxon>
        <taxon>Bacillati</taxon>
        <taxon>Bacillota</taxon>
        <taxon>Bacilli</taxon>
        <taxon>Bacillales</taxon>
        <taxon>Caryophanaceae</taxon>
        <taxon>Planococcus</taxon>
    </lineage>
</organism>
<accession>A0ABV9M8J6</accession>
<keyword evidence="3" id="KW-1185">Reference proteome</keyword>
<protein>
    <submittedName>
        <fullName evidence="2">MBL fold metallo-hydrolase</fullName>
    </submittedName>
</protein>
<dbReference type="PANTHER" id="PTHR42951:SF22">
    <property type="entry name" value="METALLO BETA-LACTAMASE SUPERFAMILY LIPOPROTEIN"/>
    <property type="match status" value="1"/>
</dbReference>
<gene>
    <name evidence="2" type="ORF">ACFO5U_04740</name>
</gene>
<proteinExistence type="predicted"/>
<dbReference type="InterPro" id="IPR001279">
    <property type="entry name" value="Metallo-B-lactamas"/>
</dbReference>
<sequence>MAITKLNERIKLIDGFDLGLEQRTGSYIIQEQDITIIETGPSPSVPHVVQGLNELGIAPESVRYIIVTHIHLDHAGGAGLLLQQCPNATLIVHPKGARHLADPSRLIAGARAVYGEQFDRLFNPIEAIPEQRMEIKGEGDTLQIGPNCVLEFWDTPGHANHHFGIYEPVSNGFFAGDTAGIRYAQLIEDGIEFYLPSTSPNQFDPKLMTDAINRMKANHFDVVYFGHFGATKNPDAALQQVLEWLGVFVEQGRKAFEENESAETLAQRLLVLVKEQLVQMGVDDRHQVMPYIEMDLHVSAQGLLDCFHKKAARQNIHK</sequence>
<comment type="caution">
    <text evidence="2">The sequence shown here is derived from an EMBL/GenBank/DDBJ whole genome shotgun (WGS) entry which is preliminary data.</text>
</comment>
<dbReference type="RefSeq" id="WP_377277142.1">
    <property type="nucleotide sequence ID" value="NZ_JBHSGL010000005.1"/>
</dbReference>
<dbReference type="InterPro" id="IPR050855">
    <property type="entry name" value="NDM-1-like"/>
</dbReference>
<dbReference type="InterPro" id="IPR036866">
    <property type="entry name" value="RibonucZ/Hydroxyglut_hydro"/>
</dbReference>
<dbReference type="Pfam" id="PF00753">
    <property type="entry name" value="Lactamase_B"/>
    <property type="match status" value="1"/>
</dbReference>